<protein>
    <recommendedName>
        <fullName evidence="2">NAD(P)-binding domain-containing protein</fullName>
    </recommendedName>
</protein>
<gene>
    <name evidence="1" type="ORF">S06H3_57872</name>
</gene>
<reference evidence="1" key="1">
    <citation type="journal article" date="2014" name="Front. Microbiol.">
        <title>High frequency of phylogenetically diverse reductive dehalogenase-homologous genes in deep subseafloor sedimentary metagenomes.</title>
        <authorList>
            <person name="Kawai M."/>
            <person name="Futagami T."/>
            <person name="Toyoda A."/>
            <person name="Takaki Y."/>
            <person name="Nishi S."/>
            <person name="Hori S."/>
            <person name="Arai W."/>
            <person name="Tsubouchi T."/>
            <person name="Morono Y."/>
            <person name="Uchiyama I."/>
            <person name="Ito T."/>
            <person name="Fujiyama A."/>
            <person name="Inagaki F."/>
            <person name="Takami H."/>
        </authorList>
    </citation>
    <scope>NUCLEOTIDE SEQUENCE</scope>
    <source>
        <strain evidence="1">Expedition CK06-06</strain>
    </source>
</reference>
<evidence type="ECO:0008006" key="2">
    <source>
        <dbReference type="Google" id="ProtNLM"/>
    </source>
</evidence>
<proteinExistence type="predicted"/>
<sequence length="80" mass="8919">MERFDQVKNDVFNIASGKAISLVEVARTIQKYMSSRNAVLIREARTGEVETFMAGVSKAKTSLGYEPRTPINEGIRKAIE</sequence>
<dbReference type="SUPFAM" id="SSF51735">
    <property type="entry name" value="NAD(P)-binding Rossmann-fold domains"/>
    <property type="match status" value="1"/>
</dbReference>
<accession>X1Q6V3</accession>
<comment type="caution">
    <text evidence="1">The sequence shown here is derived from an EMBL/GenBank/DDBJ whole genome shotgun (WGS) entry which is preliminary data.</text>
</comment>
<dbReference type="InterPro" id="IPR036291">
    <property type="entry name" value="NAD(P)-bd_dom_sf"/>
</dbReference>
<dbReference type="EMBL" id="BARV01037405">
    <property type="protein sequence ID" value="GAI50466.1"/>
    <property type="molecule type" value="Genomic_DNA"/>
</dbReference>
<evidence type="ECO:0000313" key="1">
    <source>
        <dbReference type="EMBL" id="GAI50466.1"/>
    </source>
</evidence>
<dbReference type="Gene3D" id="3.90.25.10">
    <property type="entry name" value="UDP-galactose 4-epimerase, domain 1"/>
    <property type="match status" value="1"/>
</dbReference>
<dbReference type="AlphaFoldDB" id="X1Q6V3"/>
<organism evidence="1">
    <name type="scientific">marine sediment metagenome</name>
    <dbReference type="NCBI Taxonomy" id="412755"/>
    <lineage>
        <taxon>unclassified sequences</taxon>
        <taxon>metagenomes</taxon>
        <taxon>ecological metagenomes</taxon>
    </lineage>
</organism>
<name>X1Q6V3_9ZZZZ</name>